<dbReference type="SUPFAM" id="SSF52218">
    <property type="entry name" value="Flavoproteins"/>
    <property type="match status" value="1"/>
</dbReference>
<dbReference type="PROSITE" id="PS00201">
    <property type="entry name" value="FLAVODOXIN"/>
    <property type="match status" value="1"/>
</dbReference>
<dbReference type="GO" id="GO:0070819">
    <property type="term" value="F:menaquinone-dependent protoporphyrinogen oxidase activity"/>
    <property type="evidence" value="ECO:0007669"/>
    <property type="project" value="TreeGrafter"/>
</dbReference>
<dbReference type="InterPro" id="IPR029039">
    <property type="entry name" value="Flavoprotein-like_sf"/>
</dbReference>
<feature type="domain" description="Flavodoxin-like" evidence="1">
    <location>
        <begin position="8"/>
        <end position="143"/>
    </location>
</feature>
<dbReference type="RefSeq" id="WP_130916796.1">
    <property type="nucleotide sequence ID" value="NZ_CP107969.1"/>
</dbReference>
<dbReference type="PANTHER" id="PTHR38030:SF2">
    <property type="entry name" value="PROTOPORPHYRINOGEN IX DEHYDROGENASE [QUINONE]"/>
    <property type="match status" value="1"/>
</dbReference>
<gene>
    <name evidence="2" type="ORF">NCTC10797_01815</name>
</gene>
<evidence type="ECO:0000313" key="3">
    <source>
        <dbReference type="Proteomes" id="UP000290439"/>
    </source>
</evidence>
<dbReference type="GO" id="GO:0009055">
    <property type="term" value="F:electron transfer activity"/>
    <property type="evidence" value="ECO:0007669"/>
    <property type="project" value="InterPro"/>
</dbReference>
<dbReference type="Gene3D" id="3.40.50.360">
    <property type="match status" value="1"/>
</dbReference>
<reference evidence="2 3" key="1">
    <citation type="submission" date="2019-02" db="EMBL/GenBank/DDBJ databases">
        <authorList>
            <consortium name="Pathogen Informatics"/>
        </authorList>
    </citation>
    <scope>NUCLEOTIDE SEQUENCE [LARGE SCALE GENOMIC DNA]</scope>
    <source>
        <strain evidence="2 3">3012STDY6756504</strain>
    </source>
</reference>
<dbReference type="GO" id="GO:0010181">
    <property type="term" value="F:FMN binding"/>
    <property type="evidence" value="ECO:0007669"/>
    <property type="project" value="InterPro"/>
</dbReference>
<proteinExistence type="predicted"/>
<dbReference type="Proteomes" id="UP000290439">
    <property type="component" value="Chromosome"/>
</dbReference>
<protein>
    <submittedName>
        <fullName evidence="2">Protoporphyrinogen oxidase</fullName>
    </submittedName>
</protein>
<dbReference type="AlphaFoldDB" id="A0A4U8VWJ1"/>
<name>A0A4U8VWJ1_9NOCA</name>
<evidence type="ECO:0000259" key="1">
    <source>
        <dbReference type="PROSITE" id="PS50902"/>
    </source>
</evidence>
<dbReference type="InterPro" id="IPR052200">
    <property type="entry name" value="Protoporphyrinogen_IX_DH"/>
</dbReference>
<dbReference type="InterPro" id="IPR008254">
    <property type="entry name" value="Flavodoxin/NO_synth"/>
</dbReference>
<dbReference type="PROSITE" id="PS50902">
    <property type="entry name" value="FLAVODOXIN_LIKE"/>
    <property type="match status" value="1"/>
</dbReference>
<dbReference type="Pfam" id="PF12724">
    <property type="entry name" value="Flavodoxin_5"/>
    <property type="match status" value="1"/>
</dbReference>
<dbReference type="GO" id="GO:0006783">
    <property type="term" value="P:heme biosynthetic process"/>
    <property type="evidence" value="ECO:0007669"/>
    <property type="project" value="TreeGrafter"/>
</dbReference>
<accession>A0A4U8VWJ1</accession>
<organism evidence="2 3">
    <name type="scientific">Nocardia cyriacigeorgica</name>
    <dbReference type="NCBI Taxonomy" id="135487"/>
    <lineage>
        <taxon>Bacteria</taxon>
        <taxon>Bacillati</taxon>
        <taxon>Actinomycetota</taxon>
        <taxon>Actinomycetes</taxon>
        <taxon>Mycobacteriales</taxon>
        <taxon>Nocardiaceae</taxon>
        <taxon>Nocardia</taxon>
    </lineage>
</organism>
<evidence type="ECO:0000313" key="2">
    <source>
        <dbReference type="EMBL" id="VFA98050.1"/>
    </source>
</evidence>
<dbReference type="PANTHER" id="PTHR38030">
    <property type="entry name" value="PROTOPORPHYRINOGEN IX DEHYDROGENASE [MENAQUINONE]"/>
    <property type="match status" value="1"/>
</dbReference>
<dbReference type="InterPro" id="IPR001226">
    <property type="entry name" value="Flavodoxin_CS"/>
</dbReference>
<sequence>MDNTTPQIAILYATDQGSTRDIAEFIADDLTGRGARVALHDIEHAPDLSRFEAVVIGSAIHDMDLLPAASGYIRAHREELSAARVWLFSVGLGPALRGPVGRRLGRIVPKKIAELRDMIGPQEYQAFAGRYERAGVGWKARTIYRLMGGARYGDLRDWGAIRTWSDQIAHALGLARTATNTVHP</sequence>
<dbReference type="InterPro" id="IPR026816">
    <property type="entry name" value="Flavodoxin_dom"/>
</dbReference>
<dbReference type="EMBL" id="LR215973">
    <property type="protein sequence ID" value="VFA98050.1"/>
    <property type="molecule type" value="Genomic_DNA"/>
</dbReference>